<name>A0A851GFE7_9BACT</name>
<evidence type="ECO:0000313" key="1">
    <source>
        <dbReference type="EMBL" id="NWK56136.1"/>
    </source>
</evidence>
<gene>
    <name evidence="1" type="ORF">HW115_10985</name>
</gene>
<protein>
    <submittedName>
        <fullName evidence="1">Uncharacterized protein</fullName>
    </submittedName>
</protein>
<dbReference type="AlphaFoldDB" id="A0A851GFE7"/>
<organism evidence="1 2">
    <name type="scientific">Oceaniferula marina</name>
    <dbReference type="NCBI Taxonomy" id="2748318"/>
    <lineage>
        <taxon>Bacteria</taxon>
        <taxon>Pseudomonadati</taxon>
        <taxon>Verrucomicrobiota</taxon>
        <taxon>Verrucomicrobiia</taxon>
        <taxon>Verrucomicrobiales</taxon>
        <taxon>Verrucomicrobiaceae</taxon>
        <taxon>Oceaniferula</taxon>
    </lineage>
</organism>
<sequence length="270" mass="30520">MEPAPAWVTVIAVGDRPQQKFKMIRENRRMDKSESKHADMAGLPLPVAPDQGSLPPSHLYFRSPQGVEDQSGDFGWRRLPVGLGVAAAPMAVPSQVTIPLWRNVPEQISTKRAYLQLPRLDPGCQYLCFLLCDPQIREKEGGSWLRTPQLRMQKLNHPRMMIKSLLIRNFASRPIAYRLGDAESEILKAGSRRSFEMFDFDAYHPFVFADAVSDKVYVRSVLRPHRDRLTVLILYDRARSSQQDGAPGLFRVSVRRLSGPQLRLKAGGTS</sequence>
<evidence type="ECO:0000313" key="2">
    <source>
        <dbReference type="Proteomes" id="UP000557872"/>
    </source>
</evidence>
<dbReference type="EMBL" id="JACBAZ010000004">
    <property type="protein sequence ID" value="NWK56136.1"/>
    <property type="molecule type" value="Genomic_DNA"/>
</dbReference>
<accession>A0A851GFE7</accession>
<dbReference type="RefSeq" id="WP_178932831.1">
    <property type="nucleotide sequence ID" value="NZ_JACBAZ010000004.1"/>
</dbReference>
<keyword evidence="2" id="KW-1185">Reference proteome</keyword>
<reference evidence="1 2" key="1">
    <citation type="submission" date="2020-07" db="EMBL/GenBank/DDBJ databases">
        <title>Roseicoccus Jingziensis gen. nov., sp. nov., isolated from coastal seawater.</title>
        <authorList>
            <person name="Feng X."/>
        </authorList>
    </citation>
    <scope>NUCLEOTIDE SEQUENCE [LARGE SCALE GENOMIC DNA]</scope>
    <source>
        <strain evidence="1 2">N1E253</strain>
    </source>
</reference>
<comment type="caution">
    <text evidence="1">The sequence shown here is derived from an EMBL/GenBank/DDBJ whole genome shotgun (WGS) entry which is preliminary data.</text>
</comment>
<proteinExistence type="predicted"/>
<dbReference type="Proteomes" id="UP000557872">
    <property type="component" value="Unassembled WGS sequence"/>
</dbReference>